<dbReference type="Proteomes" id="UP000022910">
    <property type="component" value="Unassembled WGS sequence"/>
</dbReference>
<proteinExistence type="predicted"/>
<evidence type="ECO:0000313" key="3">
    <source>
        <dbReference type="Proteomes" id="UP000022910"/>
    </source>
</evidence>
<dbReference type="OrthoDB" id="2347297at2759"/>
<evidence type="ECO:0000313" key="2">
    <source>
        <dbReference type="EMBL" id="EXX70476.1"/>
    </source>
</evidence>
<dbReference type="HOGENOM" id="CLU_022090_1_0_1"/>
<keyword evidence="3" id="KW-1185">Reference proteome</keyword>
<name>A0A015LD61_RHIIW</name>
<comment type="caution">
    <text evidence="2">The sequence shown here is derived from an EMBL/GenBank/DDBJ whole genome shotgun (WGS) entry which is preliminary data.</text>
</comment>
<reference evidence="2 3" key="1">
    <citation type="submission" date="2014-02" db="EMBL/GenBank/DDBJ databases">
        <title>Single nucleus genome sequencing reveals high similarity among nuclei of an endomycorrhizal fungus.</title>
        <authorList>
            <person name="Lin K."/>
            <person name="Geurts R."/>
            <person name="Zhang Z."/>
            <person name="Limpens E."/>
            <person name="Saunders D.G."/>
            <person name="Mu D."/>
            <person name="Pang E."/>
            <person name="Cao H."/>
            <person name="Cha H."/>
            <person name="Lin T."/>
            <person name="Zhou Q."/>
            <person name="Shang Y."/>
            <person name="Li Y."/>
            <person name="Ivanov S."/>
            <person name="Sharma T."/>
            <person name="Velzen R.V."/>
            <person name="Ruijter N.D."/>
            <person name="Aanen D.K."/>
            <person name="Win J."/>
            <person name="Kamoun S."/>
            <person name="Bisseling T."/>
            <person name="Huang S."/>
        </authorList>
    </citation>
    <scope>NUCLEOTIDE SEQUENCE [LARGE SCALE GENOMIC DNA]</scope>
    <source>
        <strain evidence="3">DAOM197198w</strain>
    </source>
</reference>
<dbReference type="AlphaFoldDB" id="A0A015LD61"/>
<gene>
    <name evidence="2" type="ORF">RirG_087080</name>
</gene>
<keyword evidence="1" id="KW-0175">Coiled coil</keyword>
<protein>
    <submittedName>
        <fullName evidence="2">Uncharacterized protein</fullName>
    </submittedName>
</protein>
<organism evidence="2 3">
    <name type="scientific">Rhizophagus irregularis (strain DAOM 197198w)</name>
    <name type="common">Glomus intraradices</name>
    <dbReference type="NCBI Taxonomy" id="1432141"/>
    <lineage>
        <taxon>Eukaryota</taxon>
        <taxon>Fungi</taxon>
        <taxon>Fungi incertae sedis</taxon>
        <taxon>Mucoromycota</taxon>
        <taxon>Glomeromycotina</taxon>
        <taxon>Glomeromycetes</taxon>
        <taxon>Glomerales</taxon>
        <taxon>Glomeraceae</taxon>
        <taxon>Rhizophagus</taxon>
    </lineage>
</organism>
<evidence type="ECO:0000256" key="1">
    <source>
        <dbReference type="SAM" id="Coils"/>
    </source>
</evidence>
<dbReference type="SMR" id="A0A015LD61"/>
<dbReference type="EMBL" id="JEMT01016583">
    <property type="protein sequence ID" value="EXX70476.1"/>
    <property type="molecule type" value="Genomic_DNA"/>
</dbReference>
<sequence>MDESKNTTLNNNDNNWSVEYKNWEIDGREENKQLKDELKNSSLEIDKLKTQLEEISEKYKQSEESLLTLRAEKDYGNNPLKEFKDNLDKILAENETLKDEVSKSSKNSDDYETIRDENNELKKSLETLSQKYDQLSSRIKYDELEQNLAQSSTNNEMKDSKDSELRHLQIKNEEYSREISDLNNLLQKMEKEKYRLIEKNIELKKEASQYQSALGSATNFRINDDDRNHHVQLKNDISELQNKLRNYVTTLKGDFEIKFDAINNLIKKYDIKTSVTPENPKKSLIRAVLQHHILKKIIKDMNKYFNQNSETESALHLEAEIISKSKDLEDKLAEFSKTRCGSDQTTHATSIKIRQKVNIALSNRGFSDIISDGKDISQEHVFINLHKNKLNSEMNKYRIIKDDKKRKSVEKLAPDIIREFVRLIQFRLKIQEPSAQIKWIPINSDVDSSIMEGNWDKDDIDNLVVEVCSFPVIGQDLDDVENRKVYTPAQVFTKSKSYKSYVISMSSKVAKRISNLSNTTNSGPESGNSDYE</sequence>
<accession>A0A015LD61</accession>
<feature type="coiled-coil region" evidence="1">
    <location>
        <begin position="31"/>
        <end position="250"/>
    </location>
</feature>